<dbReference type="EMBL" id="JAMXLT020000014">
    <property type="protein sequence ID" value="MDW8549136.1"/>
    <property type="molecule type" value="Genomic_DNA"/>
</dbReference>
<proteinExistence type="predicted"/>
<protein>
    <submittedName>
        <fullName evidence="2">Tetratricopeptide repeat protein</fullName>
    </submittedName>
</protein>
<sequence>MKYLIIVLLGLILNSCEKSEKEKSTVSSEQQSKSIIPDADGSNQNCKVLTKDKDLILNCGRKQIVYKNLIVNEMSISTELIQNENHSFSLLYELNASATKMKEKYDFIYSDQGITLVDKEIMKFGQEGLMINRIYVEDFDMSNKTYDDLQSLGSELPDNFELTKSSMSIYDSKKTLFATQDFQSTIENIFIEYPDVGQSEIKIINVESANNQAFALEKIGANEESKTLLEEITRQFPNRIVAYLNLGDVYWKLNEKDKAKENYIQYISLIKTQKKDLSKIPKRVYDRTN</sequence>
<evidence type="ECO:0000313" key="2">
    <source>
        <dbReference type="EMBL" id="MDW8549136.1"/>
    </source>
</evidence>
<name>A0ABU4JHY3_9FLAO</name>
<organism evidence="2 3">
    <name type="scientific">Epilithonimonas ginsengisoli</name>
    <dbReference type="NCBI Taxonomy" id="1245592"/>
    <lineage>
        <taxon>Bacteria</taxon>
        <taxon>Pseudomonadati</taxon>
        <taxon>Bacteroidota</taxon>
        <taxon>Flavobacteriia</taxon>
        <taxon>Flavobacteriales</taxon>
        <taxon>Weeksellaceae</taxon>
        <taxon>Chryseobacterium group</taxon>
        <taxon>Epilithonimonas</taxon>
    </lineage>
</organism>
<keyword evidence="1" id="KW-0802">TPR repeat</keyword>
<evidence type="ECO:0000256" key="1">
    <source>
        <dbReference type="PROSITE-ProRule" id="PRU00339"/>
    </source>
</evidence>
<accession>A0ABU4JHY3</accession>
<dbReference type="Pfam" id="PF13181">
    <property type="entry name" value="TPR_8"/>
    <property type="match status" value="1"/>
</dbReference>
<keyword evidence="3" id="KW-1185">Reference proteome</keyword>
<gene>
    <name evidence="2" type="ORF">NG800_009445</name>
</gene>
<dbReference type="Gene3D" id="1.25.40.10">
    <property type="entry name" value="Tetratricopeptide repeat domain"/>
    <property type="match status" value="1"/>
</dbReference>
<dbReference type="PROSITE" id="PS50005">
    <property type="entry name" value="TPR"/>
    <property type="match status" value="1"/>
</dbReference>
<reference evidence="2 3" key="1">
    <citation type="submission" date="2023-11" db="EMBL/GenBank/DDBJ databases">
        <title>First isolation, identification, and characterization of non-pathogenic Epilithonimonas ginsengisoli isolated from diseased farmed rainbow trout (Oncorhynchus mykiss) in Chile.</title>
        <authorList>
            <person name="Miranda C.D."/>
            <person name="Irgang R."/>
            <person name="Concha C."/>
            <person name="Rojas R."/>
            <person name="Avendano R."/>
        </authorList>
    </citation>
    <scope>NUCLEOTIDE SEQUENCE [LARGE SCALE GENOMIC DNA]</scope>
    <source>
        <strain evidence="2 3">FP99</strain>
    </source>
</reference>
<feature type="repeat" description="TPR" evidence="1">
    <location>
        <begin position="240"/>
        <end position="273"/>
    </location>
</feature>
<dbReference type="Proteomes" id="UP001204439">
    <property type="component" value="Unassembled WGS sequence"/>
</dbReference>
<evidence type="ECO:0000313" key="3">
    <source>
        <dbReference type="Proteomes" id="UP001204439"/>
    </source>
</evidence>
<comment type="caution">
    <text evidence="2">The sequence shown here is derived from an EMBL/GenBank/DDBJ whole genome shotgun (WGS) entry which is preliminary data.</text>
</comment>
<dbReference type="InterPro" id="IPR019734">
    <property type="entry name" value="TPR_rpt"/>
</dbReference>
<dbReference type="SUPFAM" id="SSF48452">
    <property type="entry name" value="TPR-like"/>
    <property type="match status" value="1"/>
</dbReference>
<dbReference type="RefSeq" id="WP_063969837.1">
    <property type="nucleotide sequence ID" value="NZ_JAMXLT020000014.1"/>
</dbReference>
<dbReference type="InterPro" id="IPR011990">
    <property type="entry name" value="TPR-like_helical_dom_sf"/>
</dbReference>